<reference evidence="1" key="1">
    <citation type="submission" date="2023-07" db="EMBL/GenBank/DDBJ databases">
        <authorList>
            <person name="Kim M.K."/>
        </authorList>
    </citation>
    <scope>NUCLEOTIDE SEQUENCE</scope>
    <source>
        <strain evidence="1">ASUV-10-1</strain>
    </source>
</reference>
<comment type="caution">
    <text evidence="1">The sequence shown here is derived from an EMBL/GenBank/DDBJ whole genome shotgun (WGS) entry which is preliminary data.</text>
</comment>
<dbReference type="Gene3D" id="3.40.1500.10">
    <property type="entry name" value="Coproporphyrinogen III oxidase, aerobic"/>
    <property type="match status" value="1"/>
</dbReference>
<evidence type="ECO:0000313" key="1">
    <source>
        <dbReference type="EMBL" id="MDO7874788.1"/>
    </source>
</evidence>
<dbReference type="Proteomes" id="UP001176429">
    <property type="component" value="Unassembled WGS sequence"/>
</dbReference>
<dbReference type="EMBL" id="JAUQSY010000005">
    <property type="protein sequence ID" value="MDO7874788.1"/>
    <property type="molecule type" value="Genomic_DNA"/>
</dbReference>
<proteinExistence type="predicted"/>
<dbReference type="InterPro" id="IPR036406">
    <property type="entry name" value="Coprogen_oxidase_aer_sf"/>
</dbReference>
<accession>A0ABT9B9B4</accession>
<sequence>MFWRQPVGRLGRRTGGRHRSATSFALPYTAREKHWQLVRRGRYAEFNLAWLRQGVEWV</sequence>
<gene>
    <name evidence="1" type="ORF">Q5H93_08605</name>
</gene>
<evidence type="ECO:0000313" key="2">
    <source>
        <dbReference type="Proteomes" id="UP001176429"/>
    </source>
</evidence>
<organism evidence="1 2">
    <name type="scientific">Hymenobacter aranciens</name>
    <dbReference type="NCBI Taxonomy" id="3063996"/>
    <lineage>
        <taxon>Bacteria</taxon>
        <taxon>Pseudomonadati</taxon>
        <taxon>Bacteroidota</taxon>
        <taxon>Cytophagia</taxon>
        <taxon>Cytophagales</taxon>
        <taxon>Hymenobacteraceae</taxon>
        <taxon>Hymenobacter</taxon>
    </lineage>
</organism>
<protein>
    <submittedName>
        <fullName evidence="1">Uncharacterized protein</fullName>
    </submittedName>
</protein>
<dbReference type="SUPFAM" id="SSF102886">
    <property type="entry name" value="Coproporphyrinogen III oxidase"/>
    <property type="match status" value="1"/>
</dbReference>
<name>A0ABT9B9B4_9BACT</name>
<dbReference type="RefSeq" id="WP_305006104.1">
    <property type="nucleotide sequence ID" value="NZ_JAUQSY010000005.1"/>
</dbReference>
<keyword evidence="2" id="KW-1185">Reference proteome</keyword>